<dbReference type="EMBL" id="JBHULV010000053">
    <property type="protein sequence ID" value="MFD2733398.1"/>
    <property type="molecule type" value="Genomic_DNA"/>
</dbReference>
<name>A0ABW5TXS3_9SPHI</name>
<reference evidence="2" key="1">
    <citation type="journal article" date="2019" name="Int. J. Syst. Evol. Microbiol.">
        <title>The Global Catalogue of Microorganisms (GCM) 10K type strain sequencing project: providing services to taxonomists for standard genome sequencing and annotation.</title>
        <authorList>
            <consortium name="The Broad Institute Genomics Platform"/>
            <consortium name="The Broad Institute Genome Sequencing Center for Infectious Disease"/>
            <person name="Wu L."/>
            <person name="Ma J."/>
        </authorList>
    </citation>
    <scope>NUCLEOTIDE SEQUENCE [LARGE SCALE GENOMIC DNA]</scope>
    <source>
        <strain evidence="2">KCTC 42456</strain>
    </source>
</reference>
<protein>
    <submittedName>
        <fullName evidence="1">Uncharacterized protein</fullName>
    </submittedName>
</protein>
<evidence type="ECO:0000313" key="2">
    <source>
        <dbReference type="Proteomes" id="UP001597546"/>
    </source>
</evidence>
<dbReference type="RefSeq" id="WP_379044290.1">
    <property type="nucleotide sequence ID" value="NZ_JBHSKW010000039.1"/>
</dbReference>
<dbReference type="Proteomes" id="UP001597546">
    <property type="component" value="Unassembled WGS sequence"/>
</dbReference>
<accession>A0ABW5TXS3</accession>
<sequence>MKTLFISILILISSLANVNARDMDQIRKDYIEAIADSDVADKLCQRLEDIKNPDALMLAYLGSVQAIKGKHAWNPVNKMSYLKQGFATIDKAVAKDGNQLEVRFLRFSLQYYVPSFLGYSKNLINDKNKIVSILRTTEPTALKVDKEILKNMVNFMIDSKKCNNQEIAVLKKILA</sequence>
<organism evidence="1 2">
    <name type="scientific">Pedobacter alpinus</name>
    <dbReference type="NCBI Taxonomy" id="1590643"/>
    <lineage>
        <taxon>Bacteria</taxon>
        <taxon>Pseudomonadati</taxon>
        <taxon>Bacteroidota</taxon>
        <taxon>Sphingobacteriia</taxon>
        <taxon>Sphingobacteriales</taxon>
        <taxon>Sphingobacteriaceae</taxon>
        <taxon>Pedobacter</taxon>
    </lineage>
</organism>
<comment type="caution">
    <text evidence="1">The sequence shown here is derived from an EMBL/GenBank/DDBJ whole genome shotgun (WGS) entry which is preliminary data.</text>
</comment>
<keyword evidence="2" id="KW-1185">Reference proteome</keyword>
<evidence type="ECO:0000313" key="1">
    <source>
        <dbReference type="EMBL" id="MFD2733398.1"/>
    </source>
</evidence>
<proteinExistence type="predicted"/>
<gene>
    <name evidence="1" type="ORF">ACFSSE_16940</name>
</gene>